<sequence>MRKALLLALAVVSLTTQAIEPGQPAPAVSLPDGQGKTMNLASLRGKVVYLDFWASWCGPCRKSFPWMNELGRQHGKDGLIVVAINLDEQRADANQFLIRQPASFQVLYDPGSSTAKAFGLKGMPSSYLIDQQGVIRYSHIGFRDDSPAEITPKILELLKQK</sequence>
<dbReference type="InterPro" id="IPR013766">
    <property type="entry name" value="Thioredoxin_domain"/>
</dbReference>
<keyword evidence="1" id="KW-0732">Signal</keyword>
<dbReference type="Pfam" id="PF08534">
    <property type="entry name" value="Redoxin"/>
    <property type="match status" value="1"/>
</dbReference>
<feature type="domain" description="Thioredoxin" evidence="2">
    <location>
        <begin position="19"/>
        <end position="159"/>
    </location>
</feature>
<name>A0ABT7DXS4_9NEIS</name>
<dbReference type="CDD" id="cd02966">
    <property type="entry name" value="TlpA_like_family"/>
    <property type="match status" value="1"/>
</dbReference>
<dbReference type="EMBL" id="JARRAF010000013">
    <property type="protein sequence ID" value="MDK2124858.1"/>
    <property type="molecule type" value="Genomic_DNA"/>
</dbReference>
<protein>
    <submittedName>
        <fullName evidence="3">TlpA disulfide reductase family protein</fullName>
    </submittedName>
</protein>
<proteinExistence type="predicted"/>
<organism evidence="3 4">
    <name type="scientific">Parachitinimonas caeni</name>
    <dbReference type="NCBI Taxonomy" id="3031301"/>
    <lineage>
        <taxon>Bacteria</taxon>
        <taxon>Pseudomonadati</taxon>
        <taxon>Pseudomonadota</taxon>
        <taxon>Betaproteobacteria</taxon>
        <taxon>Neisseriales</taxon>
        <taxon>Chitinibacteraceae</taxon>
        <taxon>Parachitinimonas</taxon>
    </lineage>
</organism>
<gene>
    <name evidence="3" type="ORF">PZA18_12460</name>
</gene>
<evidence type="ECO:0000256" key="1">
    <source>
        <dbReference type="SAM" id="SignalP"/>
    </source>
</evidence>
<feature type="chain" id="PRO_5045801448" evidence="1">
    <location>
        <begin position="19"/>
        <end position="161"/>
    </location>
</feature>
<dbReference type="PROSITE" id="PS51352">
    <property type="entry name" value="THIOREDOXIN_2"/>
    <property type="match status" value="1"/>
</dbReference>
<dbReference type="InterPro" id="IPR036249">
    <property type="entry name" value="Thioredoxin-like_sf"/>
</dbReference>
<dbReference type="SUPFAM" id="SSF52833">
    <property type="entry name" value="Thioredoxin-like"/>
    <property type="match status" value="1"/>
</dbReference>
<dbReference type="RefSeq" id="WP_284101171.1">
    <property type="nucleotide sequence ID" value="NZ_JARRAF010000013.1"/>
</dbReference>
<dbReference type="InterPro" id="IPR050553">
    <property type="entry name" value="Thioredoxin_ResA/DsbE_sf"/>
</dbReference>
<dbReference type="Gene3D" id="3.40.30.10">
    <property type="entry name" value="Glutaredoxin"/>
    <property type="match status" value="1"/>
</dbReference>
<comment type="caution">
    <text evidence="3">The sequence shown here is derived from an EMBL/GenBank/DDBJ whole genome shotgun (WGS) entry which is preliminary data.</text>
</comment>
<feature type="signal peptide" evidence="1">
    <location>
        <begin position="1"/>
        <end position="18"/>
    </location>
</feature>
<dbReference type="PANTHER" id="PTHR42852:SF18">
    <property type="entry name" value="CHROMOSOME UNDETERMINED SCAFFOLD_47, WHOLE GENOME SHOTGUN SEQUENCE"/>
    <property type="match status" value="1"/>
</dbReference>
<accession>A0ABT7DXS4</accession>
<dbReference type="InterPro" id="IPR013740">
    <property type="entry name" value="Redoxin"/>
</dbReference>
<dbReference type="Proteomes" id="UP001172778">
    <property type="component" value="Unassembled WGS sequence"/>
</dbReference>
<evidence type="ECO:0000313" key="4">
    <source>
        <dbReference type="Proteomes" id="UP001172778"/>
    </source>
</evidence>
<evidence type="ECO:0000259" key="2">
    <source>
        <dbReference type="PROSITE" id="PS51352"/>
    </source>
</evidence>
<reference evidence="3" key="1">
    <citation type="submission" date="2023-03" db="EMBL/GenBank/DDBJ databases">
        <title>Chitinimonas shenzhenensis gen. nov., sp. nov., a novel member of family Burkholderiaceae isolated from activated sludge collected in Shen Zhen, China.</title>
        <authorList>
            <person name="Wang X."/>
        </authorList>
    </citation>
    <scope>NUCLEOTIDE SEQUENCE</scope>
    <source>
        <strain evidence="3">DQS-5</strain>
    </source>
</reference>
<keyword evidence="4" id="KW-1185">Reference proteome</keyword>
<evidence type="ECO:0000313" key="3">
    <source>
        <dbReference type="EMBL" id="MDK2124858.1"/>
    </source>
</evidence>
<dbReference type="PANTHER" id="PTHR42852">
    <property type="entry name" value="THIOL:DISULFIDE INTERCHANGE PROTEIN DSBE"/>
    <property type="match status" value="1"/>
</dbReference>